<dbReference type="Pfam" id="PF14976">
    <property type="entry name" value="YPEH2ZP"/>
    <property type="match status" value="1"/>
</dbReference>
<feature type="region of interest" description="Disordered" evidence="2">
    <location>
        <begin position="173"/>
        <end position="214"/>
    </location>
</feature>
<dbReference type="PANTHER" id="PTHR31841:SF1">
    <property type="entry name" value="PROTEIN FAM72A-RELATED"/>
    <property type="match status" value="1"/>
</dbReference>
<dbReference type="EMBL" id="JAABOA010000234">
    <property type="protein sequence ID" value="KAF9585191.1"/>
    <property type="molecule type" value="Genomic_DNA"/>
</dbReference>
<comment type="caution">
    <text evidence="3">The sequence shown here is derived from an EMBL/GenBank/DDBJ whole genome shotgun (WGS) entry which is preliminary data.</text>
</comment>
<evidence type="ECO:0000256" key="2">
    <source>
        <dbReference type="SAM" id="MobiDB-lite"/>
    </source>
</evidence>
<feature type="region of interest" description="Disordered" evidence="2">
    <location>
        <begin position="319"/>
        <end position="348"/>
    </location>
</feature>
<evidence type="ECO:0000313" key="4">
    <source>
        <dbReference type="Proteomes" id="UP000780801"/>
    </source>
</evidence>
<feature type="compositionally biased region" description="Polar residues" evidence="2">
    <location>
        <begin position="594"/>
        <end position="610"/>
    </location>
</feature>
<name>A0A9P6KHI8_9FUNG</name>
<evidence type="ECO:0000256" key="1">
    <source>
        <dbReference type="ARBA" id="ARBA00006888"/>
    </source>
</evidence>
<feature type="region of interest" description="Disordered" evidence="2">
    <location>
        <begin position="871"/>
        <end position="894"/>
    </location>
</feature>
<reference evidence="3" key="1">
    <citation type="journal article" date="2020" name="Fungal Divers.">
        <title>Resolving the Mortierellaceae phylogeny through synthesis of multi-gene phylogenetics and phylogenomics.</title>
        <authorList>
            <person name="Vandepol N."/>
            <person name="Liber J."/>
            <person name="Desiro A."/>
            <person name="Na H."/>
            <person name="Kennedy M."/>
            <person name="Barry K."/>
            <person name="Grigoriev I.V."/>
            <person name="Miller A.N."/>
            <person name="O'Donnell K."/>
            <person name="Stajich J.E."/>
            <person name="Bonito G."/>
        </authorList>
    </citation>
    <scope>NUCLEOTIDE SEQUENCE</scope>
    <source>
        <strain evidence="3">KOD1015</strain>
    </source>
</reference>
<dbReference type="PANTHER" id="PTHR31841">
    <property type="entry name" value="PROTEIN FAM72A-RELATED"/>
    <property type="match status" value="1"/>
</dbReference>
<protein>
    <submittedName>
        <fullName evidence="3">Protein fam72a</fullName>
    </submittedName>
</protein>
<feature type="compositionally biased region" description="Low complexity" evidence="2">
    <location>
        <begin position="677"/>
        <end position="694"/>
    </location>
</feature>
<dbReference type="GO" id="GO:0005829">
    <property type="term" value="C:cytosol"/>
    <property type="evidence" value="ECO:0007669"/>
    <property type="project" value="TreeGrafter"/>
</dbReference>
<feature type="compositionally biased region" description="Low complexity" evidence="2">
    <location>
        <begin position="724"/>
        <end position="739"/>
    </location>
</feature>
<feature type="compositionally biased region" description="Low complexity" evidence="2">
    <location>
        <begin position="101"/>
        <end position="120"/>
    </location>
</feature>
<feature type="region of interest" description="Disordered" evidence="2">
    <location>
        <begin position="73"/>
        <end position="120"/>
    </location>
</feature>
<feature type="compositionally biased region" description="Polar residues" evidence="2">
    <location>
        <begin position="330"/>
        <end position="348"/>
    </location>
</feature>
<feature type="compositionally biased region" description="Basic and acidic residues" evidence="2">
    <location>
        <begin position="196"/>
        <end position="214"/>
    </location>
</feature>
<dbReference type="InterPro" id="IPR026768">
    <property type="entry name" value="YPEH2ZP"/>
</dbReference>
<feature type="compositionally biased region" description="Polar residues" evidence="2">
    <location>
        <begin position="33"/>
        <end position="51"/>
    </location>
</feature>
<evidence type="ECO:0000313" key="3">
    <source>
        <dbReference type="EMBL" id="KAF9585191.1"/>
    </source>
</evidence>
<feature type="region of interest" description="Disordered" evidence="2">
    <location>
        <begin position="663"/>
        <end position="742"/>
    </location>
</feature>
<feature type="compositionally biased region" description="Polar residues" evidence="2">
    <location>
        <begin position="75"/>
        <end position="89"/>
    </location>
</feature>
<accession>A0A9P6KHI8</accession>
<feature type="region of interest" description="Disordered" evidence="2">
    <location>
        <begin position="587"/>
        <end position="610"/>
    </location>
</feature>
<comment type="similarity">
    <text evidence="1">Belongs to the FAM72 family.</text>
</comment>
<organism evidence="3 4">
    <name type="scientific">Lunasporangiospora selenospora</name>
    <dbReference type="NCBI Taxonomy" id="979761"/>
    <lineage>
        <taxon>Eukaryota</taxon>
        <taxon>Fungi</taxon>
        <taxon>Fungi incertae sedis</taxon>
        <taxon>Mucoromycota</taxon>
        <taxon>Mortierellomycotina</taxon>
        <taxon>Mortierellomycetes</taxon>
        <taxon>Mortierellales</taxon>
        <taxon>Mortierellaceae</taxon>
        <taxon>Lunasporangiospora</taxon>
    </lineage>
</organism>
<dbReference type="AlphaFoldDB" id="A0A9P6KHI8"/>
<feature type="region of interest" description="Disordered" evidence="2">
    <location>
        <begin position="32"/>
        <end position="51"/>
    </location>
</feature>
<proteinExistence type="inferred from homology"/>
<dbReference type="Proteomes" id="UP000780801">
    <property type="component" value="Unassembled WGS sequence"/>
</dbReference>
<gene>
    <name evidence="3" type="primary">FAM72A_2</name>
    <name evidence="3" type="ORF">BGW38_003506</name>
</gene>
<keyword evidence="4" id="KW-1185">Reference proteome</keyword>
<sequence length="940" mass="104036">MPGASREPGMPGGMLPTAAQLHEPTAHVAVRNRGSSHTWRGTTSNAPSTTDVGTEMCIDLTMQEAAITDFFARSPSRSGMSSIDGSTLDTELGENEGNEDGLGPSFSQRPQQYSHQYSHQPQYQQGAYFAAQFAEFMHSMQRLDPASDDAEILSDESNDDLYRSLMTAVSSIQVSRSMHDEPTTLPSGLQDLPNSGREDGDSSDDEREHYNMEAERVDGRSMARGGEFIRGRHALTPLTNYEDTLEIVNECDIIDEDGYSVDMQSLTGGLGNMYDLQHMMARRQREFESHMRQAREEYSRIHPAHTFVNAQLHRLESGNEDEASDYDMSYTGSSSTAPVTQERGSSSTLLPSPISVSAMADAAAAGYDLNEFESDYRGNHVDSSTQSEGVEELYRQSSISASYFSPTSESVIVLSSPPPSRASGSFPSYHSQQSNMRLQHNVHLPEQSRNNGSTPLVRHVNGPYRPFVTGTDLRRHDLARQQQNNTFGETDSTGSYIAATAGYEDQNRDELDADSRRILEGEGQAGHWFALGSLSQSTSSFEQHRSNYYRQQTTQEYGHTSETMQIPSPSLITTSHLEIDLNSGGYHSGWGPHSTPTSQTASHSGLTGSSFPSNIPLPSRYFQSPHLTARFVRPHDIMTSHGSLTGYQQLSHNNRSVRNQSLNEFSDSSNLHRRRTGTTSTSSQTTFQQSLSPSYSETVERAEAGGWAPVSHPANSATAADTDGFNPSRPSGPGFSSSNHNHYRYEDDYRTRRPHGQLNIGLKEVVRMACRFCQSIICERGMKAQLLADQTIGLFSTDDGPQSVQMIGADYRPTNCFCKIRDTACVVCGNAIGYHITQPCEKCLGAENNGHLWLFHPEYVYSCPRFDPLATTDPRSRHPQQQRRPMRWEELPEPEDDLEALSLSKVLIGEGGGEREGRRGGSTRISFGGIVRREYDAICR</sequence>
<dbReference type="OrthoDB" id="2526683at2759"/>